<dbReference type="AlphaFoldDB" id="A0A8A4TSF2"/>
<evidence type="ECO:0000313" key="4">
    <source>
        <dbReference type="Proteomes" id="UP000663929"/>
    </source>
</evidence>
<dbReference type="InterPro" id="IPR050827">
    <property type="entry name" value="CRP1_MDG1_kinase"/>
</dbReference>
<dbReference type="GO" id="GO:0005737">
    <property type="term" value="C:cytoplasm"/>
    <property type="evidence" value="ECO:0007669"/>
    <property type="project" value="TreeGrafter"/>
</dbReference>
<dbReference type="GO" id="GO:0007165">
    <property type="term" value="P:signal transduction"/>
    <property type="evidence" value="ECO:0007669"/>
    <property type="project" value="TreeGrafter"/>
</dbReference>
<evidence type="ECO:0000259" key="2">
    <source>
        <dbReference type="Pfam" id="PF16561"/>
    </source>
</evidence>
<dbReference type="CDD" id="cd02859">
    <property type="entry name" value="E_set_AMPKbeta_like_N"/>
    <property type="match status" value="1"/>
</dbReference>
<proteinExistence type="inferred from homology"/>
<dbReference type="InterPro" id="IPR013783">
    <property type="entry name" value="Ig-like_fold"/>
</dbReference>
<keyword evidence="4" id="KW-1185">Reference proteome</keyword>
<dbReference type="RefSeq" id="WP_237382093.1">
    <property type="nucleotide sequence ID" value="NZ_CP071793.1"/>
</dbReference>
<reference evidence="3" key="1">
    <citation type="submission" date="2021-03" db="EMBL/GenBank/DDBJ databases">
        <title>Acanthopleuribacteraceae sp. M133.</title>
        <authorList>
            <person name="Wang G."/>
        </authorList>
    </citation>
    <scope>NUCLEOTIDE SEQUENCE</scope>
    <source>
        <strain evidence="3">M133</strain>
    </source>
</reference>
<dbReference type="InterPro" id="IPR032640">
    <property type="entry name" value="AMPK1_CBM"/>
</dbReference>
<dbReference type="SUPFAM" id="SSF81296">
    <property type="entry name" value="E set domains"/>
    <property type="match status" value="1"/>
</dbReference>
<dbReference type="InterPro" id="IPR014756">
    <property type="entry name" value="Ig_E-set"/>
</dbReference>
<sequence length="97" mass="10866">MAKAAVAKKKKVTLSFDGEPGVEVKVAGSFNEWSLDDKKKSKVMKEDKAGHYSINLFLPLGEHEYKFYSNGEWILDPKVEVKKLNRFGTFNGVITVG</sequence>
<dbReference type="GO" id="GO:0019901">
    <property type="term" value="F:protein kinase binding"/>
    <property type="evidence" value="ECO:0007669"/>
    <property type="project" value="TreeGrafter"/>
</dbReference>
<dbReference type="KEGG" id="scor:J3U87_05870"/>
<evidence type="ECO:0000256" key="1">
    <source>
        <dbReference type="ARBA" id="ARBA00010926"/>
    </source>
</evidence>
<dbReference type="PANTHER" id="PTHR10343:SF84">
    <property type="entry name" value="5'-AMP-ACTIVATED PROTEIN KINASE SUBUNIT BETA-1"/>
    <property type="match status" value="1"/>
</dbReference>
<dbReference type="Pfam" id="PF16561">
    <property type="entry name" value="AMPK1_CBM"/>
    <property type="match status" value="1"/>
</dbReference>
<name>A0A8A4TSF2_SULCO</name>
<organism evidence="3 4">
    <name type="scientific">Sulfidibacter corallicola</name>
    <dbReference type="NCBI Taxonomy" id="2818388"/>
    <lineage>
        <taxon>Bacteria</taxon>
        <taxon>Pseudomonadati</taxon>
        <taxon>Acidobacteriota</taxon>
        <taxon>Holophagae</taxon>
        <taxon>Acanthopleuribacterales</taxon>
        <taxon>Acanthopleuribacteraceae</taxon>
        <taxon>Sulfidibacter</taxon>
    </lineage>
</organism>
<feature type="domain" description="AMP-activated protein kinase glycogen-binding" evidence="2">
    <location>
        <begin position="15"/>
        <end position="96"/>
    </location>
</feature>
<dbReference type="PANTHER" id="PTHR10343">
    <property type="entry name" value="5'-AMP-ACTIVATED PROTEIN KINASE , BETA SUBUNIT"/>
    <property type="match status" value="1"/>
</dbReference>
<dbReference type="Gene3D" id="2.60.40.10">
    <property type="entry name" value="Immunoglobulins"/>
    <property type="match status" value="1"/>
</dbReference>
<evidence type="ECO:0000313" key="3">
    <source>
        <dbReference type="EMBL" id="QTD51982.1"/>
    </source>
</evidence>
<comment type="similarity">
    <text evidence="1">Belongs to the 5'-AMP-activated protein kinase beta subunit family.</text>
</comment>
<dbReference type="Proteomes" id="UP000663929">
    <property type="component" value="Chromosome"/>
</dbReference>
<dbReference type="EMBL" id="CP071793">
    <property type="protein sequence ID" value="QTD51982.1"/>
    <property type="molecule type" value="Genomic_DNA"/>
</dbReference>
<accession>A0A8A4TSF2</accession>
<gene>
    <name evidence="3" type="ORF">J3U87_05870</name>
</gene>
<protein>
    <submittedName>
        <fullName evidence="3">Glycogen-binding domain-containing protein</fullName>
    </submittedName>
</protein>
<dbReference type="GO" id="GO:0031588">
    <property type="term" value="C:nucleotide-activated protein kinase complex"/>
    <property type="evidence" value="ECO:0007669"/>
    <property type="project" value="TreeGrafter"/>
</dbReference>